<dbReference type="Proteomes" id="UP000600363">
    <property type="component" value="Unassembled WGS sequence"/>
</dbReference>
<dbReference type="InterPro" id="IPR020583">
    <property type="entry name" value="Inositol_monoP_metal-BS"/>
</dbReference>
<evidence type="ECO:0000313" key="11">
    <source>
        <dbReference type="Proteomes" id="UP000600363"/>
    </source>
</evidence>
<dbReference type="GO" id="GO:0046872">
    <property type="term" value="F:metal ion binding"/>
    <property type="evidence" value="ECO:0007669"/>
    <property type="project" value="UniProtKB-KW"/>
</dbReference>
<gene>
    <name evidence="10" type="ORF">HA299_00735</name>
</gene>
<feature type="binding site" evidence="9">
    <location>
        <position position="211"/>
    </location>
    <ligand>
        <name>Mg(2+)</name>
        <dbReference type="ChEBI" id="CHEBI:18420"/>
        <label>1</label>
        <note>catalytic</note>
    </ligand>
</feature>
<evidence type="ECO:0000256" key="8">
    <source>
        <dbReference type="ARBA" id="ARBA00038103"/>
    </source>
</evidence>
<dbReference type="PRINTS" id="PR00377">
    <property type="entry name" value="IMPHPHTASES"/>
</dbReference>
<proteinExistence type="inferred from homology"/>
<dbReference type="NCBIfam" id="NF009321">
    <property type="entry name" value="PRK12676.1"/>
    <property type="match status" value="1"/>
</dbReference>
<evidence type="ECO:0000256" key="5">
    <source>
        <dbReference type="ARBA" id="ARBA00022801"/>
    </source>
</evidence>
<sequence>MEVHEALELCRDIAHRIREAIDSLSTKDAGTEMYMGADGTPTKRIDDVAERTALEVISESGHPMRVVSEECGEISLGGSDITLVLDPIDGTTNAIRGLPSYTVSMALTQRDLSQVWFGYVYELSCGREYHAAAGRGAYLGKKRLHVSHTSELSESTLGLYGFAQSPRVMCTLARTCKGIRMAGCASLELCHVASGAIDGFVDLRGKLRMTDVAAGALLVREAGGMITDERARQLAGDVNVGTRLRIVSACAPLHGQLMKRIAEVGV</sequence>
<comment type="catalytic activity">
    <reaction evidence="1">
        <text>beta-D-fructose 1,6-bisphosphate + H2O = beta-D-fructose 6-phosphate + phosphate</text>
        <dbReference type="Rhea" id="RHEA:11064"/>
        <dbReference type="ChEBI" id="CHEBI:15377"/>
        <dbReference type="ChEBI" id="CHEBI:32966"/>
        <dbReference type="ChEBI" id="CHEBI:43474"/>
        <dbReference type="ChEBI" id="CHEBI:57634"/>
        <dbReference type="EC" id="3.1.3.11"/>
    </reaction>
</comment>
<dbReference type="GO" id="GO:0008934">
    <property type="term" value="F:inositol monophosphate 1-phosphatase activity"/>
    <property type="evidence" value="ECO:0007669"/>
    <property type="project" value="TreeGrafter"/>
</dbReference>
<dbReference type="PANTHER" id="PTHR20854:SF4">
    <property type="entry name" value="INOSITOL-1-MONOPHOSPHATASE-RELATED"/>
    <property type="match status" value="1"/>
</dbReference>
<evidence type="ECO:0000256" key="4">
    <source>
        <dbReference type="ARBA" id="ARBA00022723"/>
    </source>
</evidence>
<comment type="caution">
    <text evidence="10">The sequence shown here is derived from an EMBL/GenBank/DDBJ whole genome shotgun (WGS) entry which is preliminary data.</text>
</comment>
<organism evidence="10 11">
    <name type="scientific">Methermicoccus shengliensis</name>
    <dbReference type="NCBI Taxonomy" id="660064"/>
    <lineage>
        <taxon>Archaea</taxon>
        <taxon>Methanobacteriati</taxon>
        <taxon>Methanobacteriota</taxon>
        <taxon>Stenosarchaea group</taxon>
        <taxon>Methanomicrobia</taxon>
        <taxon>Methanosarcinales</taxon>
        <taxon>Methermicoccaceae</taxon>
        <taxon>Methermicoccus</taxon>
    </lineage>
</organism>
<feature type="binding site" evidence="9">
    <location>
        <position position="89"/>
    </location>
    <ligand>
        <name>Mg(2+)</name>
        <dbReference type="ChEBI" id="CHEBI:18420"/>
        <label>1</label>
        <note>catalytic</note>
    </ligand>
</feature>
<dbReference type="FunFam" id="3.40.190.80:FF:000020">
    <property type="entry name" value="Fructose-1,6-bisphosphatase/inositol-1-monophosphatase"/>
    <property type="match status" value="1"/>
</dbReference>
<accession>A0A832VZA2</accession>
<reference evidence="10" key="1">
    <citation type="journal article" date="2020" name="bioRxiv">
        <title>A rank-normalized archaeal taxonomy based on genome phylogeny resolves widespread incomplete and uneven classifications.</title>
        <authorList>
            <person name="Rinke C."/>
            <person name="Chuvochina M."/>
            <person name="Mussig A.J."/>
            <person name="Chaumeil P.-A."/>
            <person name="Waite D.W."/>
            <person name="Whitman W.B."/>
            <person name="Parks D.H."/>
            <person name="Hugenholtz P."/>
        </authorList>
    </citation>
    <scope>NUCLEOTIDE SEQUENCE</scope>
    <source>
        <strain evidence="10">UBA12518</strain>
    </source>
</reference>
<dbReference type="GO" id="GO:0006020">
    <property type="term" value="P:inositol metabolic process"/>
    <property type="evidence" value="ECO:0007669"/>
    <property type="project" value="TreeGrafter"/>
</dbReference>
<feature type="binding site" evidence="9">
    <location>
        <position position="88"/>
    </location>
    <ligand>
        <name>Mg(2+)</name>
        <dbReference type="ChEBI" id="CHEBI:18420"/>
        <label>1</label>
        <note>catalytic</note>
    </ligand>
</feature>
<dbReference type="RefSeq" id="WP_042684472.1">
    <property type="nucleotide sequence ID" value="NZ_DUIH01000002.1"/>
</dbReference>
<dbReference type="GO" id="GO:0042132">
    <property type="term" value="F:fructose 1,6-bisphosphate 1-phosphatase activity"/>
    <property type="evidence" value="ECO:0007669"/>
    <property type="project" value="UniProtKB-EC"/>
</dbReference>
<dbReference type="GO" id="GO:0007165">
    <property type="term" value="P:signal transduction"/>
    <property type="evidence" value="ECO:0007669"/>
    <property type="project" value="TreeGrafter"/>
</dbReference>
<dbReference type="Gene3D" id="3.30.540.10">
    <property type="entry name" value="Fructose-1,6-Bisphosphatase, subunit A, domain 1"/>
    <property type="match status" value="1"/>
</dbReference>
<dbReference type="Gene3D" id="3.40.190.80">
    <property type="match status" value="1"/>
</dbReference>
<comment type="cofactor">
    <cofactor evidence="2 9">
        <name>Mg(2+)</name>
        <dbReference type="ChEBI" id="CHEBI:18420"/>
    </cofactor>
</comment>
<dbReference type="Pfam" id="PF00459">
    <property type="entry name" value="Inositol_P"/>
    <property type="match status" value="1"/>
</dbReference>
<dbReference type="EC" id="3.1.3.11" evidence="3"/>
<dbReference type="PROSITE" id="PS00629">
    <property type="entry name" value="IMP_1"/>
    <property type="match status" value="1"/>
</dbReference>
<evidence type="ECO:0000256" key="3">
    <source>
        <dbReference type="ARBA" id="ARBA00013093"/>
    </source>
</evidence>
<dbReference type="AlphaFoldDB" id="A0A832VZA2"/>
<dbReference type="SUPFAM" id="SSF56655">
    <property type="entry name" value="Carbohydrate phosphatase"/>
    <property type="match status" value="1"/>
</dbReference>
<evidence type="ECO:0000256" key="1">
    <source>
        <dbReference type="ARBA" id="ARBA00001273"/>
    </source>
</evidence>
<evidence type="ECO:0000256" key="6">
    <source>
        <dbReference type="ARBA" id="ARBA00022842"/>
    </source>
</evidence>
<keyword evidence="5 10" id="KW-0378">Hydrolase</keyword>
<keyword evidence="7" id="KW-0119">Carbohydrate metabolism</keyword>
<feature type="binding site" evidence="9">
    <location>
        <position position="86"/>
    </location>
    <ligand>
        <name>Mg(2+)</name>
        <dbReference type="ChEBI" id="CHEBI:18420"/>
        <label>1</label>
        <note>catalytic</note>
    </ligand>
</feature>
<protein>
    <recommendedName>
        <fullName evidence="3">fructose-bisphosphatase</fullName>
        <ecNumber evidence="3">3.1.3.11</ecNumber>
    </recommendedName>
</protein>
<evidence type="ECO:0000256" key="9">
    <source>
        <dbReference type="PIRSR" id="PIRSR600760-2"/>
    </source>
</evidence>
<name>A0A832VZA2_9EURY</name>
<evidence type="ECO:0000313" key="10">
    <source>
        <dbReference type="EMBL" id="HIH69140.1"/>
    </source>
</evidence>
<keyword evidence="4 9" id="KW-0479">Metal-binding</keyword>
<dbReference type="EMBL" id="DUIH01000002">
    <property type="protein sequence ID" value="HIH69140.1"/>
    <property type="molecule type" value="Genomic_DNA"/>
</dbReference>
<evidence type="ECO:0000256" key="2">
    <source>
        <dbReference type="ARBA" id="ARBA00001946"/>
    </source>
</evidence>
<keyword evidence="6 9" id="KW-0460">Magnesium</keyword>
<comment type="similarity">
    <text evidence="8">Belongs to the inositol monophosphatase superfamily. FBPase class 4 family.</text>
</comment>
<feature type="binding site" evidence="9">
    <location>
        <position position="69"/>
    </location>
    <ligand>
        <name>Mg(2+)</name>
        <dbReference type="ChEBI" id="CHEBI:18420"/>
        <label>1</label>
        <note>catalytic</note>
    </ligand>
</feature>
<dbReference type="PANTHER" id="PTHR20854">
    <property type="entry name" value="INOSITOL MONOPHOSPHATASE"/>
    <property type="match status" value="1"/>
</dbReference>
<dbReference type="InterPro" id="IPR000760">
    <property type="entry name" value="Inositol_monophosphatase-like"/>
</dbReference>
<evidence type="ECO:0000256" key="7">
    <source>
        <dbReference type="ARBA" id="ARBA00023277"/>
    </source>
</evidence>